<dbReference type="AlphaFoldDB" id="A0A3A8Q5D7"/>
<keyword evidence="3" id="KW-1185">Reference proteome</keyword>
<dbReference type="EMBL" id="RAWB01000065">
    <property type="protein sequence ID" value="RKH63338.1"/>
    <property type="molecule type" value="Genomic_DNA"/>
</dbReference>
<accession>A0A3A8Q5D7</accession>
<evidence type="ECO:0000313" key="2">
    <source>
        <dbReference type="EMBL" id="RKH63338.1"/>
    </source>
</evidence>
<protein>
    <recommendedName>
        <fullName evidence="4">JAB domain-containing protein</fullName>
    </recommendedName>
</protein>
<gene>
    <name evidence="2" type="ORF">D7V93_08895</name>
</gene>
<name>A0A3A8Q5D7_9BACT</name>
<sequence>MARMGGPSLLLVVLACASPRLYFLSSDLPRLEKNPRLIVAPGPWEHPDVPVVYADMGTIPDDLVLPALRALMALPGAADACDANTGQPRPDATEYCLAVYRTPQDWRVSWPVRKQMGERGACQPPMGGVADKDFGSDLPIFGFAHNHPCGTDMSSSDLLVFPAVKVGEARWTMIEYAVSPAGKPARDARGRPIPAWAWLVTGHAETPRFLKWNFAGEVFRWSEAERQWRFEARCEPAPPRNLGSTRSPPKCYPR</sequence>
<feature type="region of interest" description="Disordered" evidence="1">
    <location>
        <begin position="235"/>
        <end position="254"/>
    </location>
</feature>
<dbReference type="PROSITE" id="PS51257">
    <property type="entry name" value="PROKAR_LIPOPROTEIN"/>
    <property type="match status" value="1"/>
</dbReference>
<evidence type="ECO:0008006" key="4">
    <source>
        <dbReference type="Google" id="ProtNLM"/>
    </source>
</evidence>
<organism evidence="2 3">
    <name type="scientific">Corallococcus llansteffanensis</name>
    <dbReference type="NCBI Taxonomy" id="2316731"/>
    <lineage>
        <taxon>Bacteria</taxon>
        <taxon>Pseudomonadati</taxon>
        <taxon>Myxococcota</taxon>
        <taxon>Myxococcia</taxon>
        <taxon>Myxococcales</taxon>
        <taxon>Cystobacterineae</taxon>
        <taxon>Myxococcaceae</taxon>
        <taxon>Corallococcus</taxon>
    </lineage>
</organism>
<evidence type="ECO:0000256" key="1">
    <source>
        <dbReference type="SAM" id="MobiDB-lite"/>
    </source>
</evidence>
<dbReference type="Proteomes" id="UP000272888">
    <property type="component" value="Unassembled WGS sequence"/>
</dbReference>
<evidence type="ECO:0000313" key="3">
    <source>
        <dbReference type="Proteomes" id="UP000272888"/>
    </source>
</evidence>
<reference evidence="3" key="1">
    <citation type="submission" date="2018-09" db="EMBL/GenBank/DDBJ databases">
        <authorList>
            <person name="Livingstone P.G."/>
            <person name="Whitworth D.E."/>
        </authorList>
    </citation>
    <scope>NUCLEOTIDE SEQUENCE [LARGE SCALE GENOMIC DNA]</scope>
    <source>
        <strain evidence="3">CA051B</strain>
    </source>
</reference>
<comment type="caution">
    <text evidence="2">The sequence shown here is derived from an EMBL/GenBank/DDBJ whole genome shotgun (WGS) entry which is preliminary data.</text>
</comment>
<proteinExistence type="predicted"/>